<dbReference type="EMBL" id="JAHRHJ020000009">
    <property type="protein sequence ID" value="KAH9302016.1"/>
    <property type="molecule type" value="Genomic_DNA"/>
</dbReference>
<dbReference type="AlphaFoldDB" id="A0AA38CIN7"/>
<dbReference type="Proteomes" id="UP000824469">
    <property type="component" value="Unassembled WGS sequence"/>
</dbReference>
<gene>
    <name evidence="1" type="ORF">KI387_013599</name>
</gene>
<sequence length="143" mass="16092">MGELGSFLRETHSNDFLNGDNTEHENLQIAHPIGENGIAEHHETRKLNKIVHLPTNFKEDDLSLGMDFTVKGKKKDDETIFSRLRIVDKEGDTTMSVASKMVAKLDLVDQDVSKIPAMIDEEILALVPNWKVGVATDDHQRFP</sequence>
<keyword evidence="2" id="KW-1185">Reference proteome</keyword>
<comment type="caution">
    <text evidence="1">The sequence shown here is derived from an EMBL/GenBank/DDBJ whole genome shotgun (WGS) entry which is preliminary data.</text>
</comment>
<name>A0AA38CIN7_TAXCH</name>
<accession>A0AA38CIN7</accession>
<reference evidence="1 2" key="1">
    <citation type="journal article" date="2021" name="Nat. Plants">
        <title>The Taxus genome provides insights into paclitaxel biosynthesis.</title>
        <authorList>
            <person name="Xiong X."/>
            <person name="Gou J."/>
            <person name="Liao Q."/>
            <person name="Li Y."/>
            <person name="Zhou Q."/>
            <person name="Bi G."/>
            <person name="Li C."/>
            <person name="Du R."/>
            <person name="Wang X."/>
            <person name="Sun T."/>
            <person name="Guo L."/>
            <person name="Liang H."/>
            <person name="Lu P."/>
            <person name="Wu Y."/>
            <person name="Zhang Z."/>
            <person name="Ro D.K."/>
            <person name="Shang Y."/>
            <person name="Huang S."/>
            <person name="Yan J."/>
        </authorList>
    </citation>
    <scope>NUCLEOTIDE SEQUENCE [LARGE SCALE GENOMIC DNA]</scope>
    <source>
        <strain evidence="1">Ta-2019</strain>
    </source>
</reference>
<evidence type="ECO:0000313" key="2">
    <source>
        <dbReference type="Proteomes" id="UP000824469"/>
    </source>
</evidence>
<proteinExistence type="predicted"/>
<protein>
    <submittedName>
        <fullName evidence="1">Uncharacterized protein</fullName>
    </submittedName>
</protein>
<organism evidence="1 2">
    <name type="scientific">Taxus chinensis</name>
    <name type="common">Chinese yew</name>
    <name type="synonym">Taxus wallichiana var. chinensis</name>
    <dbReference type="NCBI Taxonomy" id="29808"/>
    <lineage>
        <taxon>Eukaryota</taxon>
        <taxon>Viridiplantae</taxon>
        <taxon>Streptophyta</taxon>
        <taxon>Embryophyta</taxon>
        <taxon>Tracheophyta</taxon>
        <taxon>Spermatophyta</taxon>
        <taxon>Pinopsida</taxon>
        <taxon>Pinidae</taxon>
        <taxon>Conifers II</taxon>
        <taxon>Cupressales</taxon>
        <taxon>Taxaceae</taxon>
        <taxon>Taxus</taxon>
    </lineage>
</organism>
<evidence type="ECO:0000313" key="1">
    <source>
        <dbReference type="EMBL" id="KAH9302016.1"/>
    </source>
</evidence>